<name>A0A318JNS2_9NEIS</name>
<proteinExistence type="predicted"/>
<dbReference type="SUPFAM" id="SSF56317">
    <property type="entry name" value="Carbon-nitrogen hydrolase"/>
    <property type="match status" value="1"/>
</dbReference>
<dbReference type="RefSeq" id="WP_110313496.1">
    <property type="nucleotide sequence ID" value="NZ_QJKC01000011.1"/>
</dbReference>
<dbReference type="InterPro" id="IPR003010">
    <property type="entry name" value="C-N_Hydrolase"/>
</dbReference>
<evidence type="ECO:0000313" key="3">
    <source>
        <dbReference type="Proteomes" id="UP000248395"/>
    </source>
</evidence>
<dbReference type="AlphaFoldDB" id="A0A318JNS2"/>
<dbReference type="CDD" id="cd07576">
    <property type="entry name" value="R-amidase_like"/>
    <property type="match status" value="1"/>
</dbReference>
<dbReference type="Proteomes" id="UP000248395">
    <property type="component" value="Unassembled WGS sequence"/>
</dbReference>
<dbReference type="PANTHER" id="PTHR23088">
    <property type="entry name" value="NITRILASE-RELATED"/>
    <property type="match status" value="1"/>
</dbReference>
<dbReference type="GO" id="GO:0016787">
    <property type="term" value="F:hydrolase activity"/>
    <property type="evidence" value="ECO:0007669"/>
    <property type="project" value="InterPro"/>
</dbReference>
<sequence>MIVELAQLPGVDGDIPANTASALDAIARCGPDTRLLVFPETYLSGFPTADNIASLAQPIAGPAIRTIQQAARDKNISIAIGFAEAHEGRFYNTTALLTPHGVALAYRKTHLWASDHGIFTPGDALVSCEWDGLRVGILICYDIEFPETARALAQQEVDLLIVTNGNMDPYGPVHRTAITARAMENQLFAVMTNRCGSGDGLQFAGESAVINPFGQVVASCGRDPQQLRVALDLGQLAASRRDYRYLDDRRIALSGEVSCGANGQRSFRIRH</sequence>
<dbReference type="InterPro" id="IPR036526">
    <property type="entry name" value="C-N_Hydrolase_sf"/>
</dbReference>
<dbReference type="PROSITE" id="PS50263">
    <property type="entry name" value="CN_HYDROLASE"/>
    <property type="match status" value="1"/>
</dbReference>
<dbReference type="EMBL" id="QJKC01000011">
    <property type="protein sequence ID" value="PXX45665.1"/>
    <property type="molecule type" value="Genomic_DNA"/>
</dbReference>
<dbReference type="Pfam" id="PF00795">
    <property type="entry name" value="CN_hydrolase"/>
    <property type="match status" value="1"/>
</dbReference>
<gene>
    <name evidence="2" type="ORF">DFR38_11156</name>
</gene>
<feature type="domain" description="CN hydrolase" evidence="1">
    <location>
        <begin position="1"/>
        <end position="233"/>
    </location>
</feature>
<dbReference type="Gene3D" id="3.60.110.10">
    <property type="entry name" value="Carbon-nitrogen hydrolase"/>
    <property type="match status" value="1"/>
</dbReference>
<dbReference type="OrthoDB" id="9803803at2"/>
<organism evidence="2 3">
    <name type="scientific">Aquitalea magnusonii</name>
    <dbReference type="NCBI Taxonomy" id="332411"/>
    <lineage>
        <taxon>Bacteria</taxon>
        <taxon>Pseudomonadati</taxon>
        <taxon>Pseudomonadota</taxon>
        <taxon>Betaproteobacteria</taxon>
        <taxon>Neisseriales</taxon>
        <taxon>Chromobacteriaceae</taxon>
        <taxon>Aquitalea</taxon>
    </lineage>
</organism>
<accession>A0A318JNS2</accession>
<comment type="caution">
    <text evidence="2">The sequence shown here is derived from an EMBL/GenBank/DDBJ whole genome shotgun (WGS) entry which is preliminary data.</text>
</comment>
<protein>
    <submittedName>
        <fullName evidence="2">(R)-amidase</fullName>
    </submittedName>
</protein>
<dbReference type="InterPro" id="IPR044083">
    <property type="entry name" value="RamA-like"/>
</dbReference>
<keyword evidence="3" id="KW-1185">Reference proteome</keyword>
<reference evidence="2 3" key="1">
    <citation type="submission" date="2018-05" db="EMBL/GenBank/DDBJ databases">
        <title>Genomic Encyclopedia of Type Strains, Phase IV (KMG-IV): sequencing the most valuable type-strain genomes for metagenomic binning, comparative biology and taxonomic classification.</title>
        <authorList>
            <person name="Goeker M."/>
        </authorList>
    </citation>
    <scope>NUCLEOTIDE SEQUENCE [LARGE SCALE GENOMIC DNA]</scope>
    <source>
        <strain evidence="2 3">DSM 25134</strain>
    </source>
</reference>
<evidence type="ECO:0000259" key="1">
    <source>
        <dbReference type="PROSITE" id="PS50263"/>
    </source>
</evidence>
<evidence type="ECO:0000313" key="2">
    <source>
        <dbReference type="EMBL" id="PXX45665.1"/>
    </source>
</evidence>
<dbReference type="PANTHER" id="PTHR23088:SF27">
    <property type="entry name" value="DEAMINATED GLUTATHIONE AMIDASE"/>
    <property type="match status" value="1"/>
</dbReference>